<accession>A0ABN1NBQ5</accession>
<evidence type="ECO:0000259" key="1">
    <source>
        <dbReference type="SMART" id="SM00960"/>
    </source>
</evidence>
<dbReference type="Gene3D" id="3.30.450.30">
    <property type="entry name" value="Dynein light chain 2a, cytoplasmic"/>
    <property type="match status" value="1"/>
</dbReference>
<feature type="domain" description="Roadblock/LAMTOR2" evidence="1">
    <location>
        <begin position="12"/>
        <end position="103"/>
    </location>
</feature>
<gene>
    <name evidence="2" type="ORF">GCM10009549_01980</name>
</gene>
<protein>
    <submittedName>
        <fullName evidence="2">Roadblock/LC7 domain-containing protein</fullName>
    </submittedName>
</protein>
<keyword evidence="3" id="KW-1185">Reference proteome</keyword>
<dbReference type="InterPro" id="IPR004942">
    <property type="entry name" value="Roadblock/LAMTOR2_dom"/>
</dbReference>
<reference evidence="2 3" key="1">
    <citation type="journal article" date="2019" name="Int. J. Syst. Evol. Microbiol.">
        <title>The Global Catalogue of Microorganisms (GCM) 10K type strain sequencing project: providing services to taxonomists for standard genome sequencing and annotation.</title>
        <authorList>
            <consortium name="The Broad Institute Genomics Platform"/>
            <consortium name="The Broad Institute Genome Sequencing Center for Infectious Disease"/>
            <person name="Wu L."/>
            <person name="Ma J."/>
        </authorList>
    </citation>
    <scope>NUCLEOTIDE SEQUENCE [LARGE SCALE GENOMIC DNA]</scope>
    <source>
        <strain evidence="2 3">JCM 10673</strain>
    </source>
</reference>
<dbReference type="Proteomes" id="UP001501005">
    <property type="component" value="Unassembled WGS sequence"/>
</dbReference>
<dbReference type="EMBL" id="BAAAHG010000001">
    <property type="protein sequence ID" value="GAA0901282.1"/>
    <property type="molecule type" value="Genomic_DNA"/>
</dbReference>
<dbReference type="Pfam" id="PF03259">
    <property type="entry name" value="Robl_LC7"/>
    <property type="match status" value="1"/>
</dbReference>
<comment type="caution">
    <text evidence="2">The sequence shown here is derived from an EMBL/GenBank/DDBJ whole genome shotgun (WGS) entry which is preliminary data.</text>
</comment>
<dbReference type="InterPro" id="IPR053141">
    <property type="entry name" value="Mycobact_SerProt_Inhib_Rv3364c"/>
</dbReference>
<evidence type="ECO:0000313" key="3">
    <source>
        <dbReference type="Proteomes" id="UP001501005"/>
    </source>
</evidence>
<dbReference type="PANTHER" id="PTHR36222:SF1">
    <property type="entry name" value="SERINE PROTEASE INHIBITOR RV3364C"/>
    <property type="match status" value="1"/>
</dbReference>
<evidence type="ECO:0000313" key="2">
    <source>
        <dbReference type="EMBL" id="GAA0901282.1"/>
    </source>
</evidence>
<dbReference type="RefSeq" id="WP_067398490.1">
    <property type="nucleotide sequence ID" value="NZ_BAAAHG010000001.1"/>
</dbReference>
<dbReference type="SUPFAM" id="SSF103196">
    <property type="entry name" value="Roadblock/LC7 domain"/>
    <property type="match status" value="1"/>
</dbReference>
<dbReference type="PANTHER" id="PTHR36222">
    <property type="entry name" value="SERINE PROTEASE INHIBITOR RV3364C"/>
    <property type="match status" value="1"/>
</dbReference>
<organism evidence="2 3">
    <name type="scientific">Streptomyces thermoalcalitolerans</name>
    <dbReference type="NCBI Taxonomy" id="65605"/>
    <lineage>
        <taxon>Bacteria</taxon>
        <taxon>Bacillati</taxon>
        <taxon>Actinomycetota</taxon>
        <taxon>Actinomycetes</taxon>
        <taxon>Kitasatosporales</taxon>
        <taxon>Streptomycetaceae</taxon>
        <taxon>Streptomyces</taxon>
    </lineage>
</organism>
<sequence>MTQDQQKAQEQSWMIADVTSVQGVRHVVVLSSDGLPVTWCDRTDQETADRLAAACSGLQSLGKSLAQEFGSGNQTVRQQLTEWDGGFLFVRSAATGTHLAVVTDAVVDPALVAQQMQAQVLKLGERGLATPIRQEVQA</sequence>
<dbReference type="SMART" id="SM00960">
    <property type="entry name" value="Robl_LC7"/>
    <property type="match status" value="1"/>
</dbReference>
<proteinExistence type="predicted"/>
<name>A0ABN1NBQ5_9ACTN</name>